<feature type="binding site" evidence="11">
    <location>
        <begin position="19"/>
        <end position="20"/>
    </location>
    <ligand>
        <name>NAD(+)</name>
        <dbReference type="ChEBI" id="CHEBI:57540"/>
    </ligand>
</feature>
<evidence type="ECO:0000256" key="6">
    <source>
        <dbReference type="ARBA" id="ARBA00023098"/>
    </source>
</evidence>
<evidence type="ECO:0000256" key="2">
    <source>
        <dbReference type="ARBA" id="ARBA00009233"/>
    </source>
</evidence>
<dbReference type="RefSeq" id="WP_072429797.1">
    <property type="nucleotide sequence ID" value="NZ_FPKR01000014.1"/>
</dbReference>
<evidence type="ECO:0000256" key="5">
    <source>
        <dbReference type="ARBA" id="ARBA00023002"/>
    </source>
</evidence>
<gene>
    <name evidence="12" type="ORF">SAMN02745887_03313</name>
</gene>
<organism evidence="12 13">
    <name type="scientific">Chitinimonas taiwanensis DSM 18899</name>
    <dbReference type="NCBI Taxonomy" id="1121279"/>
    <lineage>
        <taxon>Bacteria</taxon>
        <taxon>Pseudomonadati</taxon>
        <taxon>Pseudomonadota</taxon>
        <taxon>Betaproteobacteria</taxon>
        <taxon>Neisseriales</taxon>
        <taxon>Chitinibacteraceae</taxon>
        <taxon>Chitinimonas</taxon>
    </lineage>
</organism>
<keyword evidence="6" id="KW-0443">Lipid metabolism</keyword>
<evidence type="ECO:0000256" key="3">
    <source>
        <dbReference type="ARBA" id="ARBA00022516"/>
    </source>
</evidence>
<feature type="active site" description="Proton acceptor" evidence="9">
    <location>
        <position position="145"/>
    </location>
</feature>
<dbReference type="PIRSF" id="PIRSF000094">
    <property type="entry name" value="Enoyl-ACP_rdct"/>
    <property type="match status" value="1"/>
</dbReference>
<sequence length="254" mass="27093">MQSLQGKCGLIIGVANAQSIAWGCARQLKAAGARSAITYLNAKAESHVRPLAEQIEAELILPCDVEQPGQLEAVFAALEQHWGQLDYLIHSIAYAPLADLHGRLVDCSTAGFLRAMDVSCHSLIRMAKLAEPLMPKGGTLLTMSYLGAERVVEHYGLMGPVKAALESTVRYLAAELAERGIRVHAISPGPMPTRAASGIAHFDTLMQAAMAKSPQHQLATPDDVGQLASFLISDAARVLTGSTHYVDAGYHIMG</sequence>
<keyword evidence="13" id="KW-1185">Reference proteome</keyword>
<evidence type="ECO:0000256" key="9">
    <source>
        <dbReference type="PIRSR" id="PIRSR000094-1"/>
    </source>
</evidence>
<evidence type="ECO:0000256" key="8">
    <source>
        <dbReference type="PIRNR" id="PIRNR000094"/>
    </source>
</evidence>
<reference evidence="12 13" key="1">
    <citation type="submission" date="2016-11" db="EMBL/GenBank/DDBJ databases">
        <authorList>
            <person name="Jaros S."/>
            <person name="Januszkiewicz K."/>
            <person name="Wedrychowicz H."/>
        </authorList>
    </citation>
    <scope>NUCLEOTIDE SEQUENCE [LARGE SCALE GENOMIC DNA]</scope>
    <source>
        <strain evidence="12 13">DSM 18899</strain>
    </source>
</reference>
<dbReference type="EMBL" id="FPKR01000014">
    <property type="protein sequence ID" value="SFZ78995.1"/>
    <property type="molecule type" value="Genomic_DNA"/>
</dbReference>
<dbReference type="OrthoDB" id="9803628at2"/>
<keyword evidence="3 8" id="KW-0444">Lipid biosynthesis</keyword>
<protein>
    <recommendedName>
        <fullName evidence="8">Enoyl-[acyl-carrier-protein] reductase [NADH]</fullName>
        <ecNumber evidence="8">1.3.1.9</ecNumber>
    </recommendedName>
</protein>
<feature type="binding site" evidence="11">
    <location>
        <position position="13"/>
    </location>
    <ligand>
        <name>NAD(+)</name>
        <dbReference type="ChEBI" id="CHEBI:57540"/>
    </ligand>
</feature>
<evidence type="ECO:0000256" key="10">
    <source>
        <dbReference type="PIRSR" id="PIRSR000094-2"/>
    </source>
</evidence>
<dbReference type="Gene3D" id="1.10.8.400">
    <property type="entry name" value="Enoyl acyl carrier protein reductase"/>
    <property type="match status" value="1"/>
</dbReference>
<dbReference type="GO" id="GO:0006633">
    <property type="term" value="P:fatty acid biosynthetic process"/>
    <property type="evidence" value="ECO:0007669"/>
    <property type="project" value="UniProtKB-UniPathway"/>
</dbReference>
<dbReference type="InterPro" id="IPR002347">
    <property type="entry name" value="SDR_fam"/>
</dbReference>
<dbReference type="AlphaFoldDB" id="A0A1K2HQH3"/>
<keyword evidence="5 8" id="KW-0560">Oxidoreductase</keyword>
<evidence type="ECO:0000256" key="7">
    <source>
        <dbReference type="ARBA" id="ARBA00023160"/>
    </source>
</evidence>
<dbReference type="PANTHER" id="PTHR43159:SF2">
    <property type="entry name" value="ENOYL-[ACYL-CARRIER-PROTEIN] REDUCTASE [NADH], CHLOROPLASTIC"/>
    <property type="match status" value="1"/>
</dbReference>
<feature type="binding site" evidence="11">
    <location>
        <position position="92"/>
    </location>
    <ligand>
        <name>NAD(+)</name>
        <dbReference type="ChEBI" id="CHEBI:57540"/>
    </ligand>
</feature>
<evidence type="ECO:0000313" key="13">
    <source>
        <dbReference type="Proteomes" id="UP000186513"/>
    </source>
</evidence>
<evidence type="ECO:0000256" key="1">
    <source>
        <dbReference type="ARBA" id="ARBA00005194"/>
    </source>
</evidence>
<accession>A0A1K2HQH3</accession>
<dbReference type="Pfam" id="PF13561">
    <property type="entry name" value="adh_short_C2"/>
    <property type="match status" value="1"/>
</dbReference>
<name>A0A1K2HQH3_9NEIS</name>
<dbReference type="PANTHER" id="PTHR43159">
    <property type="entry name" value="ENOYL-[ACYL-CARRIER-PROTEIN] REDUCTASE"/>
    <property type="match status" value="1"/>
</dbReference>
<dbReference type="UniPathway" id="UPA00094"/>
<dbReference type="STRING" id="1121279.SAMN02745887_03313"/>
<keyword evidence="7 8" id="KW-0275">Fatty acid biosynthesis</keyword>
<dbReference type="GO" id="GO:0004318">
    <property type="term" value="F:enoyl-[acyl-carrier-protein] reductase (NADH) activity"/>
    <property type="evidence" value="ECO:0007669"/>
    <property type="project" value="UniProtKB-EC"/>
</dbReference>
<dbReference type="SUPFAM" id="SSF51735">
    <property type="entry name" value="NAD(P)-binding Rossmann-fold domains"/>
    <property type="match status" value="1"/>
</dbReference>
<feature type="binding site" evidence="11">
    <location>
        <position position="162"/>
    </location>
    <ligand>
        <name>NAD(+)</name>
        <dbReference type="ChEBI" id="CHEBI:57540"/>
    </ligand>
</feature>
<dbReference type="CDD" id="cd05372">
    <property type="entry name" value="ENR_SDR"/>
    <property type="match status" value="1"/>
</dbReference>
<comment type="pathway">
    <text evidence="1">Lipid metabolism; fatty acid biosynthesis.</text>
</comment>
<dbReference type="PRINTS" id="PR00081">
    <property type="entry name" value="GDHRDH"/>
</dbReference>
<dbReference type="Gene3D" id="3.40.50.720">
    <property type="entry name" value="NAD(P)-binding Rossmann-like Domain"/>
    <property type="match status" value="1"/>
</dbReference>
<dbReference type="NCBIfam" id="NF005717">
    <property type="entry name" value="PRK07533.1"/>
    <property type="match status" value="1"/>
</dbReference>
<keyword evidence="4" id="KW-0276">Fatty acid metabolism</keyword>
<dbReference type="EC" id="1.3.1.9" evidence="8"/>
<feature type="binding site" evidence="10">
    <location>
        <position position="95"/>
    </location>
    <ligand>
        <name>substrate</name>
    </ligand>
</feature>
<evidence type="ECO:0000256" key="11">
    <source>
        <dbReference type="PIRSR" id="PIRSR000094-3"/>
    </source>
</evidence>
<feature type="binding site" evidence="11">
    <location>
        <begin position="64"/>
        <end position="65"/>
    </location>
    <ligand>
        <name>NAD(+)</name>
        <dbReference type="ChEBI" id="CHEBI:57540"/>
    </ligand>
</feature>
<evidence type="ECO:0000313" key="12">
    <source>
        <dbReference type="EMBL" id="SFZ78995.1"/>
    </source>
</evidence>
<keyword evidence="8 11" id="KW-0520">NAD</keyword>
<feature type="active site" description="Proton acceptor" evidence="9">
    <location>
        <position position="155"/>
    </location>
</feature>
<dbReference type="InterPro" id="IPR014358">
    <property type="entry name" value="Enoyl-ACP_Rdtase_NADH"/>
</dbReference>
<evidence type="ECO:0000256" key="4">
    <source>
        <dbReference type="ARBA" id="ARBA00022832"/>
    </source>
</evidence>
<proteinExistence type="inferred from homology"/>
<comment type="catalytic activity">
    <reaction evidence="8">
        <text>a 2,3-saturated acyl-[ACP] + NAD(+) = a (2E)-enoyl-[ACP] + NADH + H(+)</text>
        <dbReference type="Rhea" id="RHEA:10240"/>
        <dbReference type="Rhea" id="RHEA-COMP:9925"/>
        <dbReference type="Rhea" id="RHEA-COMP:9926"/>
        <dbReference type="ChEBI" id="CHEBI:15378"/>
        <dbReference type="ChEBI" id="CHEBI:57540"/>
        <dbReference type="ChEBI" id="CHEBI:57945"/>
        <dbReference type="ChEBI" id="CHEBI:78784"/>
        <dbReference type="ChEBI" id="CHEBI:78785"/>
        <dbReference type="EC" id="1.3.1.9"/>
    </reaction>
</comment>
<dbReference type="Proteomes" id="UP000186513">
    <property type="component" value="Unassembled WGS sequence"/>
</dbReference>
<dbReference type="InterPro" id="IPR036291">
    <property type="entry name" value="NAD(P)-bd_dom_sf"/>
</dbReference>
<comment type="similarity">
    <text evidence="2 8">Belongs to the short-chain dehydrogenases/reductases (SDR) family. FabI subfamily.</text>
</comment>